<dbReference type="Gene3D" id="3.20.20.380">
    <property type="entry name" value="Copper homeostasis (CutC) domain"/>
    <property type="match status" value="1"/>
</dbReference>
<dbReference type="Pfam" id="PF03932">
    <property type="entry name" value="CutC"/>
    <property type="match status" value="1"/>
</dbReference>
<dbReference type="GeneID" id="70129299"/>
<name>A0A9P8ZVN3_9PEZI</name>
<evidence type="ECO:0000256" key="1">
    <source>
        <dbReference type="ARBA" id="ARBA00007768"/>
    </source>
</evidence>
<accession>A0A9P8ZVN3</accession>
<sequence length="260" mass="27825">MGLRLEVPIFGPASAEAAVLAGASRIELNAKGSYSAGGLTPSIEELAALQELEVPIRVMIRPRGPPSSGAKDFIYSEVELEAMEQSIHNFRASGLMEKDRGDGFVLGVLRWTDNEQTAAGPNDHRVVLDVENCRRLAEAARPYKTVFHRAFDELVLAAQSRSALEVLAACGVDGVLTSGGPGNAAGNIDELHRILEDAGNQIEIIVGGGVRSSNIVELTRRIPLLKNKDQEHWVHSSCLTRAASEAVDEKEVAAILGELA</sequence>
<comment type="caution">
    <text evidence="3">The sequence shown here is derived from an EMBL/GenBank/DDBJ whole genome shotgun (WGS) entry which is preliminary data.</text>
</comment>
<dbReference type="GO" id="GO:0005507">
    <property type="term" value="F:copper ion binding"/>
    <property type="evidence" value="ECO:0007669"/>
    <property type="project" value="TreeGrafter"/>
</dbReference>
<dbReference type="AlphaFoldDB" id="A0A9P8ZVN3"/>
<dbReference type="PANTHER" id="PTHR12598">
    <property type="entry name" value="COPPER HOMEOSTASIS PROTEIN CUTC"/>
    <property type="match status" value="1"/>
</dbReference>
<dbReference type="Proteomes" id="UP000758603">
    <property type="component" value="Unassembled WGS sequence"/>
</dbReference>
<protein>
    <recommendedName>
        <fullName evidence="2">Copper homeostasis protein cutC homolog</fullName>
    </recommendedName>
</protein>
<dbReference type="OrthoDB" id="7392499at2759"/>
<dbReference type="InterPro" id="IPR005627">
    <property type="entry name" value="CutC-like"/>
</dbReference>
<evidence type="ECO:0000313" key="3">
    <source>
        <dbReference type="EMBL" id="KAH6652111.1"/>
    </source>
</evidence>
<keyword evidence="4" id="KW-1185">Reference proteome</keyword>
<organism evidence="3 4">
    <name type="scientific">Truncatella angustata</name>
    <dbReference type="NCBI Taxonomy" id="152316"/>
    <lineage>
        <taxon>Eukaryota</taxon>
        <taxon>Fungi</taxon>
        <taxon>Dikarya</taxon>
        <taxon>Ascomycota</taxon>
        <taxon>Pezizomycotina</taxon>
        <taxon>Sordariomycetes</taxon>
        <taxon>Xylariomycetidae</taxon>
        <taxon>Amphisphaeriales</taxon>
        <taxon>Sporocadaceae</taxon>
        <taxon>Truncatella</taxon>
    </lineage>
</organism>
<dbReference type="PANTHER" id="PTHR12598:SF0">
    <property type="entry name" value="COPPER HOMEOSTASIS PROTEIN CUTC HOMOLOG"/>
    <property type="match status" value="1"/>
</dbReference>
<dbReference type="SUPFAM" id="SSF110395">
    <property type="entry name" value="CutC-like"/>
    <property type="match status" value="1"/>
</dbReference>
<proteinExistence type="inferred from homology"/>
<gene>
    <name evidence="3" type="ORF">BKA67DRAFT_537948</name>
</gene>
<dbReference type="CDD" id="cd00945">
    <property type="entry name" value="Aldolase_Class_I"/>
    <property type="match status" value="1"/>
</dbReference>
<evidence type="ECO:0000256" key="2">
    <source>
        <dbReference type="ARBA" id="ARBA00019014"/>
    </source>
</evidence>
<dbReference type="EMBL" id="JAGPXC010000006">
    <property type="protein sequence ID" value="KAH6652111.1"/>
    <property type="molecule type" value="Genomic_DNA"/>
</dbReference>
<comment type="similarity">
    <text evidence="1">Belongs to the CutC family.</text>
</comment>
<dbReference type="InterPro" id="IPR036822">
    <property type="entry name" value="CutC-like_dom_sf"/>
</dbReference>
<dbReference type="RefSeq" id="XP_045956389.1">
    <property type="nucleotide sequence ID" value="XM_046100407.1"/>
</dbReference>
<evidence type="ECO:0000313" key="4">
    <source>
        <dbReference type="Proteomes" id="UP000758603"/>
    </source>
</evidence>
<reference evidence="3" key="1">
    <citation type="journal article" date="2021" name="Nat. Commun.">
        <title>Genetic determinants of endophytism in the Arabidopsis root mycobiome.</title>
        <authorList>
            <person name="Mesny F."/>
            <person name="Miyauchi S."/>
            <person name="Thiergart T."/>
            <person name="Pickel B."/>
            <person name="Atanasova L."/>
            <person name="Karlsson M."/>
            <person name="Huettel B."/>
            <person name="Barry K.W."/>
            <person name="Haridas S."/>
            <person name="Chen C."/>
            <person name="Bauer D."/>
            <person name="Andreopoulos W."/>
            <person name="Pangilinan J."/>
            <person name="LaButti K."/>
            <person name="Riley R."/>
            <person name="Lipzen A."/>
            <person name="Clum A."/>
            <person name="Drula E."/>
            <person name="Henrissat B."/>
            <person name="Kohler A."/>
            <person name="Grigoriev I.V."/>
            <person name="Martin F.M."/>
            <person name="Hacquard S."/>
        </authorList>
    </citation>
    <scope>NUCLEOTIDE SEQUENCE</scope>
    <source>
        <strain evidence="3">MPI-SDFR-AT-0073</strain>
    </source>
</reference>